<evidence type="ECO:0000256" key="8">
    <source>
        <dbReference type="ARBA" id="ARBA00023163"/>
    </source>
</evidence>
<keyword evidence="5 10" id="KW-0862">Zinc</keyword>
<comment type="subcellular location">
    <subcellularLocation>
        <location evidence="1 10">Nucleus</location>
    </subcellularLocation>
</comment>
<dbReference type="InterPro" id="IPR019787">
    <property type="entry name" value="Znf_PHD-finger"/>
</dbReference>
<keyword evidence="6 10" id="KW-0156">Chromatin regulator</keyword>
<dbReference type="InterPro" id="IPR006447">
    <property type="entry name" value="Myb_dom_plants"/>
</dbReference>
<keyword evidence="9 10" id="KW-0539">Nucleus</keyword>
<dbReference type="GO" id="GO:0003712">
    <property type="term" value="F:transcription coregulator activity"/>
    <property type="evidence" value="ECO:0007669"/>
    <property type="project" value="TreeGrafter"/>
</dbReference>
<dbReference type="Pfam" id="PF00628">
    <property type="entry name" value="PHD"/>
    <property type="match status" value="1"/>
</dbReference>
<dbReference type="SUPFAM" id="SSF46689">
    <property type="entry name" value="Homeodomain-like"/>
    <property type="match status" value="1"/>
</dbReference>
<dbReference type="CDD" id="cd15613">
    <property type="entry name" value="PHD_AL_plant"/>
    <property type="match status" value="1"/>
</dbReference>
<keyword evidence="14" id="KW-1185">Reference proteome</keyword>
<sequence length="480" mass="54181">MASVSSSPRTVEEIFKDYSARRAGIVRALTSDVDEFYGLCDPEKENLCLYGHSDETWEVTLPAEEVPPELPEPALGINFARDGMNRRDWLSLIAVHSDCWLLSVAFYLGARLNRNERKRLFSLINELPTAFEVVTERKPVKDKPNSDSGSKPRVGTKRSSDGQVKSNPKLADESFEEEEDEHTETLCGSCGGNYSADEFWIGCDICERWYHGKCVKITPAKAENIKQYKCPVARSPGHSSNMGSHRSNNLSKERLKWTKDLHDLFEKAVNQIGGPDRATPKGILKAMDIPGLTIFHVKKGKLDRRSVSEMLPNFSAISGAQLNEALQIQMDAQRRLSDQLEVQKSLKMKIEAQGRFLDKIMEEYKNRQPGTTKSYSPILSLPSLSDESEQSNDKEFDSDLEGISEISYKEELRPPKRIKIVQENVVPQMPISFNLDSQNLNMFPLDGISKNLYAEQEMGFMPWGSDTFSPSPGMYSHLNR</sequence>
<dbReference type="GO" id="GO:0000976">
    <property type="term" value="F:transcription cis-regulatory region binding"/>
    <property type="evidence" value="ECO:0007669"/>
    <property type="project" value="TreeGrafter"/>
</dbReference>
<dbReference type="SMART" id="SM00249">
    <property type="entry name" value="PHD"/>
    <property type="match status" value="1"/>
</dbReference>
<keyword evidence="3 10" id="KW-0479">Metal-binding</keyword>
<evidence type="ECO:0000313" key="13">
    <source>
        <dbReference type="EMBL" id="KAG6432450.1"/>
    </source>
</evidence>
<dbReference type="Pfam" id="PF14379">
    <property type="entry name" value="Myb_CC_LHEQLE"/>
    <property type="match status" value="1"/>
</dbReference>
<evidence type="ECO:0000256" key="3">
    <source>
        <dbReference type="ARBA" id="ARBA00022723"/>
    </source>
</evidence>
<evidence type="ECO:0000256" key="1">
    <source>
        <dbReference type="ARBA" id="ARBA00004123"/>
    </source>
</evidence>
<reference evidence="13" key="2">
    <citation type="submission" date="2020-08" db="EMBL/GenBank/DDBJ databases">
        <title>Plant Genome Project.</title>
        <authorList>
            <person name="Zhang R.-G."/>
        </authorList>
    </citation>
    <scope>NUCLEOTIDE SEQUENCE</scope>
    <source>
        <strain evidence="13">Huo1</strain>
        <tissue evidence="13">Leaf</tissue>
    </source>
</reference>
<dbReference type="GO" id="GO:0006325">
    <property type="term" value="P:chromatin organization"/>
    <property type="evidence" value="ECO:0007669"/>
    <property type="project" value="UniProtKB-UniRule"/>
</dbReference>
<dbReference type="EMBL" id="PNBA02000002">
    <property type="protein sequence ID" value="KAG6432450.1"/>
    <property type="molecule type" value="Genomic_DNA"/>
</dbReference>
<comment type="domain">
    <text evidence="10">The PHD-type zinc finger mediates the binding to H3K4me3.</text>
</comment>
<dbReference type="GO" id="GO:0008270">
    <property type="term" value="F:zinc ion binding"/>
    <property type="evidence" value="ECO:0007669"/>
    <property type="project" value="UniProtKB-KW"/>
</dbReference>
<dbReference type="InterPro" id="IPR021998">
    <property type="entry name" value="Alfin_N"/>
</dbReference>
<feature type="region of interest" description="Disordered" evidence="11">
    <location>
        <begin position="367"/>
        <end position="398"/>
    </location>
</feature>
<feature type="domain" description="Zinc finger PHD-type" evidence="12">
    <location>
        <begin position="186"/>
        <end position="234"/>
    </location>
</feature>
<accession>A0A8X8YGF1</accession>
<dbReference type="NCBIfam" id="TIGR01557">
    <property type="entry name" value="myb_SHAQKYF"/>
    <property type="match status" value="1"/>
</dbReference>
<evidence type="ECO:0000256" key="2">
    <source>
        <dbReference type="ARBA" id="ARBA00010445"/>
    </source>
</evidence>
<keyword evidence="4 10" id="KW-0863">Zinc-finger</keyword>
<evidence type="ECO:0000259" key="12">
    <source>
        <dbReference type="SMART" id="SM00249"/>
    </source>
</evidence>
<dbReference type="SUPFAM" id="SSF57903">
    <property type="entry name" value="FYVE/PHD zinc finger"/>
    <property type="match status" value="1"/>
</dbReference>
<feature type="region of interest" description="Disordered" evidence="11">
    <location>
        <begin position="138"/>
        <end position="178"/>
    </location>
</feature>
<reference evidence="13" key="1">
    <citation type="submission" date="2018-01" db="EMBL/GenBank/DDBJ databases">
        <authorList>
            <person name="Mao J.F."/>
        </authorList>
    </citation>
    <scope>NUCLEOTIDE SEQUENCE</scope>
    <source>
        <strain evidence="13">Huo1</strain>
        <tissue evidence="13">Leaf</tissue>
    </source>
</reference>
<dbReference type="PANTHER" id="PTHR12321:SF39">
    <property type="entry name" value="PHD FINGER PROTEIN ALFIN-LIKE 2"/>
    <property type="match status" value="1"/>
</dbReference>
<keyword evidence="7 10" id="KW-0805">Transcription regulation</keyword>
<dbReference type="PANTHER" id="PTHR12321">
    <property type="entry name" value="CPG BINDING PROTEIN"/>
    <property type="match status" value="1"/>
</dbReference>
<evidence type="ECO:0000256" key="6">
    <source>
        <dbReference type="ARBA" id="ARBA00022853"/>
    </source>
</evidence>
<dbReference type="InterPro" id="IPR001965">
    <property type="entry name" value="Znf_PHD"/>
</dbReference>
<dbReference type="Proteomes" id="UP000298416">
    <property type="component" value="Unassembled WGS sequence"/>
</dbReference>
<dbReference type="InterPro" id="IPR013083">
    <property type="entry name" value="Znf_RING/FYVE/PHD"/>
</dbReference>
<evidence type="ECO:0000256" key="11">
    <source>
        <dbReference type="SAM" id="MobiDB-lite"/>
    </source>
</evidence>
<dbReference type="InterPro" id="IPR045104">
    <property type="entry name" value="Alfin"/>
</dbReference>
<comment type="function">
    <text evidence="10">Histone-binding component that specifically recognizes H3 tails trimethylated on 'Lys-4' (H3K4me3), which mark transcription start sites of virtually all active genes.</text>
</comment>
<dbReference type="AlphaFoldDB" id="A0A8X8YGF1"/>
<evidence type="ECO:0000313" key="14">
    <source>
        <dbReference type="Proteomes" id="UP000298416"/>
    </source>
</evidence>
<protein>
    <recommendedName>
        <fullName evidence="10">PHD finger protein ALFIN-LIKE</fullName>
    </recommendedName>
</protein>
<gene>
    <name evidence="13" type="ORF">SASPL_104026</name>
</gene>
<dbReference type="GO" id="GO:0005634">
    <property type="term" value="C:nucleus"/>
    <property type="evidence" value="ECO:0007669"/>
    <property type="project" value="UniProtKB-SubCell"/>
</dbReference>
<dbReference type="GO" id="GO:0042393">
    <property type="term" value="F:histone binding"/>
    <property type="evidence" value="ECO:0007669"/>
    <property type="project" value="UniProtKB-UniRule"/>
</dbReference>
<comment type="similarity">
    <text evidence="2 10">Belongs to the Alfin family.</text>
</comment>
<dbReference type="Gene3D" id="1.10.10.60">
    <property type="entry name" value="Homeodomain-like"/>
    <property type="match status" value="1"/>
</dbReference>
<organism evidence="13">
    <name type="scientific">Salvia splendens</name>
    <name type="common">Scarlet sage</name>
    <dbReference type="NCBI Taxonomy" id="180675"/>
    <lineage>
        <taxon>Eukaryota</taxon>
        <taxon>Viridiplantae</taxon>
        <taxon>Streptophyta</taxon>
        <taxon>Embryophyta</taxon>
        <taxon>Tracheophyta</taxon>
        <taxon>Spermatophyta</taxon>
        <taxon>Magnoliopsida</taxon>
        <taxon>eudicotyledons</taxon>
        <taxon>Gunneridae</taxon>
        <taxon>Pentapetalae</taxon>
        <taxon>asterids</taxon>
        <taxon>lamiids</taxon>
        <taxon>Lamiales</taxon>
        <taxon>Lamiaceae</taxon>
        <taxon>Nepetoideae</taxon>
        <taxon>Mentheae</taxon>
        <taxon>Salviinae</taxon>
        <taxon>Salvia</taxon>
        <taxon>Salvia subgen. Calosphace</taxon>
        <taxon>core Calosphace</taxon>
    </lineage>
</organism>
<comment type="caution">
    <text evidence="13">The sequence shown here is derived from an EMBL/GenBank/DDBJ whole genome shotgun (WGS) entry which is preliminary data.</text>
</comment>
<comment type="subunit">
    <text evidence="10">Interacts with H3K4me3 and to a lesser extent with H3K4me2.</text>
</comment>
<name>A0A8X8YGF1_SALSN</name>
<evidence type="ECO:0000256" key="4">
    <source>
        <dbReference type="ARBA" id="ARBA00022771"/>
    </source>
</evidence>
<evidence type="ECO:0000256" key="9">
    <source>
        <dbReference type="ARBA" id="ARBA00023242"/>
    </source>
</evidence>
<feature type="compositionally biased region" description="Low complexity" evidence="11">
    <location>
        <begin position="374"/>
        <end position="385"/>
    </location>
</feature>
<dbReference type="FunFam" id="3.30.40.10:FF:000306">
    <property type="entry name" value="PHD finger alfin-like protein"/>
    <property type="match status" value="1"/>
</dbReference>
<evidence type="ECO:0000256" key="10">
    <source>
        <dbReference type="RuleBase" id="RU369089"/>
    </source>
</evidence>
<dbReference type="InterPro" id="IPR025756">
    <property type="entry name" value="Myb_CC_LHEQLE"/>
</dbReference>
<evidence type="ECO:0000256" key="7">
    <source>
        <dbReference type="ARBA" id="ARBA00023015"/>
    </source>
</evidence>
<dbReference type="Pfam" id="PF12165">
    <property type="entry name" value="Alfin"/>
    <property type="match status" value="1"/>
</dbReference>
<dbReference type="Gene3D" id="3.30.40.10">
    <property type="entry name" value="Zinc/RING finger domain, C3HC4 (zinc finger)"/>
    <property type="match status" value="1"/>
</dbReference>
<dbReference type="InterPro" id="IPR044104">
    <property type="entry name" value="PHD_AL_plant"/>
</dbReference>
<dbReference type="InterPro" id="IPR009057">
    <property type="entry name" value="Homeodomain-like_sf"/>
</dbReference>
<dbReference type="GO" id="GO:0006355">
    <property type="term" value="P:regulation of DNA-templated transcription"/>
    <property type="evidence" value="ECO:0007669"/>
    <property type="project" value="UniProtKB-UniRule"/>
</dbReference>
<dbReference type="InterPro" id="IPR011011">
    <property type="entry name" value="Znf_FYVE_PHD"/>
</dbReference>
<evidence type="ECO:0000256" key="5">
    <source>
        <dbReference type="ARBA" id="ARBA00022833"/>
    </source>
</evidence>
<proteinExistence type="inferred from homology"/>
<keyword evidence="8 10" id="KW-0804">Transcription</keyword>